<gene>
    <name evidence="7" type="ORF">SAMN04488556_3618</name>
</gene>
<reference evidence="8" key="1">
    <citation type="submission" date="2016-10" db="EMBL/GenBank/DDBJ databases">
        <authorList>
            <person name="Varghese N."/>
            <person name="Submissions S."/>
        </authorList>
    </citation>
    <scope>NUCLEOTIDE SEQUENCE [LARGE SCALE GENOMIC DNA]</scope>
    <source>
        <strain evidence="8">DSM 22427</strain>
    </source>
</reference>
<dbReference type="Proteomes" id="UP000199199">
    <property type="component" value="Unassembled WGS sequence"/>
</dbReference>
<dbReference type="PROSITE" id="PS50977">
    <property type="entry name" value="HTH_TETR_2"/>
    <property type="match status" value="1"/>
</dbReference>
<dbReference type="Pfam" id="PF00440">
    <property type="entry name" value="TetR_N"/>
    <property type="match status" value="1"/>
</dbReference>
<evidence type="ECO:0000256" key="1">
    <source>
        <dbReference type="ARBA" id="ARBA00022491"/>
    </source>
</evidence>
<keyword evidence="3 5" id="KW-0238">DNA-binding</keyword>
<evidence type="ECO:0000313" key="7">
    <source>
        <dbReference type="EMBL" id="SFS97453.1"/>
    </source>
</evidence>
<dbReference type="SUPFAM" id="SSF48498">
    <property type="entry name" value="Tetracyclin repressor-like, C-terminal domain"/>
    <property type="match status" value="1"/>
</dbReference>
<dbReference type="SUPFAM" id="SSF46689">
    <property type="entry name" value="Homeodomain-like"/>
    <property type="match status" value="1"/>
</dbReference>
<keyword evidence="1" id="KW-0678">Repressor</keyword>
<evidence type="ECO:0000313" key="8">
    <source>
        <dbReference type="Proteomes" id="UP000199199"/>
    </source>
</evidence>
<accession>A0A1I6U7M6</accession>
<proteinExistence type="predicted"/>
<evidence type="ECO:0000256" key="2">
    <source>
        <dbReference type="ARBA" id="ARBA00023015"/>
    </source>
</evidence>
<dbReference type="OrthoDB" id="135877at2157"/>
<dbReference type="PRINTS" id="PR00455">
    <property type="entry name" value="HTHTETR"/>
</dbReference>
<organism evidence="7 8">
    <name type="scientific">Halostagnicola kamekurae</name>
    <dbReference type="NCBI Taxonomy" id="619731"/>
    <lineage>
        <taxon>Archaea</taxon>
        <taxon>Methanobacteriati</taxon>
        <taxon>Methanobacteriota</taxon>
        <taxon>Stenosarchaea group</taxon>
        <taxon>Halobacteria</taxon>
        <taxon>Halobacteriales</taxon>
        <taxon>Natrialbaceae</taxon>
        <taxon>Halostagnicola</taxon>
    </lineage>
</organism>
<dbReference type="InterPro" id="IPR036271">
    <property type="entry name" value="Tet_transcr_reg_TetR-rel_C_sf"/>
</dbReference>
<keyword evidence="2" id="KW-0805">Transcription regulation</keyword>
<feature type="DNA-binding region" description="H-T-H motif" evidence="5">
    <location>
        <begin position="33"/>
        <end position="52"/>
    </location>
</feature>
<sequence length="201" mass="22966">MGDFPERTSSDPDVEIMRATYRALRESGYADLTIKRIAEEYGKSTAAIHYHYDTKDDLLVAFLDYILDRFVETIHQVETTDPERRLDLLLDQLLVAPEDHHDLLIAVLEMRGQTPYNEPFADRFQQNDEYVRYMLRTVIDHGISEGVFTDVDAEHATRALMTIVDGGRTRAVVLDEADTLATARQTAEEYVNAVLRAETDP</sequence>
<dbReference type="GO" id="GO:0000976">
    <property type="term" value="F:transcription cis-regulatory region binding"/>
    <property type="evidence" value="ECO:0007669"/>
    <property type="project" value="TreeGrafter"/>
</dbReference>
<evidence type="ECO:0000256" key="5">
    <source>
        <dbReference type="PROSITE-ProRule" id="PRU00335"/>
    </source>
</evidence>
<evidence type="ECO:0000259" key="6">
    <source>
        <dbReference type="PROSITE" id="PS50977"/>
    </source>
</evidence>
<feature type="domain" description="HTH tetR-type" evidence="6">
    <location>
        <begin position="10"/>
        <end position="70"/>
    </location>
</feature>
<dbReference type="InterPro" id="IPR001647">
    <property type="entry name" value="HTH_TetR"/>
</dbReference>
<dbReference type="RefSeq" id="WP_092906680.1">
    <property type="nucleotide sequence ID" value="NZ_FOZS01000004.1"/>
</dbReference>
<dbReference type="EMBL" id="FOZS01000004">
    <property type="protein sequence ID" value="SFS97453.1"/>
    <property type="molecule type" value="Genomic_DNA"/>
</dbReference>
<dbReference type="GO" id="GO:0003700">
    <property type="term" value="F:DNA-binding transcription factor activity"/>
    <property type="evidence" value="ECO:0007669"/>
    <property type="project" value="TreeGrafter"/>
</dbReference>
<evidence type="ECO:0000256" key="4">
    <source>
        <dbReference type="ARBA" id="ARBA00023163"/>
    </source>
</evidence>
<dbReference type="Pfam" id="PF13977">
    <property type="entry name" value="TetR_C_6"/>
    <property type="match status" value="1"/>
</dbReference>
<dbReference type="InterPro" id="IPR050109">
    <property type="entry name" value="HTH-type_TetR-like_transc_reg"/>
</dbReference>
<keyword evidence="8" id="KW-1185">Reference proteome</keyword>
<dbReference type="AlphaFoldDB" id="A0A1I6U7M6"/>
<dbReference type="PANTHER" id="PTHR30055">
    <property type="entry name" value="HTH-TYPE TRANSCRIPTIONAL REGULATOR RUTR"/>
    <property type="match status" value="1"/>
</dbReference>
<keyword evidence="4" id="KW-0804">Transcription</keyword>
<evidence type="ECO:0000256" key="3">
    <source>
        <dbReference type="ARBA" id="ARBA00023125"/>
    </source>
</evidence>
<dbReference type="Gene3D" id="1.10.357.10">
    <property type="entry name" value="Tetracycline Repressor, domain 2"/>
    <property type="match status" value="1"/>
</dbReference>
<dbReference type="InterPro" id="IPR009057">
    <property type="entry name" value="Homeodomain-like_sf"/>
</dbReference>
<dbReference type="InterPro" id="IPR039538">
    <property type="entry name" value="BetI_C"/>
</dbReference>
<name>A0A1I6U7M6_9EURY</name>
<protein>
    <submittedName>
        <fullName evidence="7">DNA-binding transcriptional regulator, AcrR family</fullName>
    </submittedName>
</protein>
<dbReference type="PANTHER" id="PTHR30055:SF234">
    <property type="entry name" value="HTH-TYPE TRANSCRIPTIONAL REGULATOR BETI"/>
    <property type="match status" value="1"/>
</dbReference>